<evidence type="ECO:0000313" key="1">
    <source>
        <dbReference type="EMBL" id="KAK8895209.1"/>
    </source>
</evidence>
<sequence length="54" mass="6399">MLELENDLSYSFLDNYDSQSSSYSYAYYTYTYTYINKLSYADFENTSATSDHNQ</sequence>
<keyword evidence="2" id="KW-1185">Reference proteome</keyword>
<proteinExistence type="predicted"/>
<name>A0ABR2KVS0_9EUKA</name>
<reference evidence="1 2" key="1">
    <citation type="submission" date="2024-04" db="EMBL/GenBank/DDBJ databases">
        <title>Tritrichomonas musculus Genome.</title>
        <authorList>
            <person name="Alves-Ferreira E."/>
            <person name="Grigg M."/>
            <person name="Lorenzi H."/>
            <person name="Galac M."/>
        </authorList>
    </citation>
    <scope>NUCLEOTIDE SEQUENCE [LARGE SCALE GENOMIC DNA]</scope>
    <source>
        <strain evidence="1 2">EAF2021</strain>
    </source>
</reference>
<accession>A0ABR2KVS0</accession>
<evidence type="ECO:0000313" key="2">
    <source>
        <dbReference type="Proteomes" id="UP001470230"/>
    </source>
</evidence>
<dbReference type="Proteomes" id="UP001470230">
    <property type="component" value="Unassembled WGS sequence"/>
</dbReference>
<gene>
    <name evidence="1" type="ORF">M9Y10_023651</name>
</gene>
<dbReference type="EMBL" id="JAPFFF010000003">
    <property type="protein sequence ID" value="KAK8895209.1"/>
    <property type="molecule type" value="Genomic_DNA"/>
</dbReference>
<organism evidence="1 2">
    <name type="scientific">Tritrichomonas musculus</name>
    <dbReference type="NCBI Taxonomy" id="1915356"/>
    <lineage>
        <taxon>Eukaryota</taxon>
        <taxon>Metamonada</taxon>
        <taxon>Parabasalia</taxon>
        <taxon>Tritrichomonadida</taxon>
        <taxon>Tritrichomonadidae</taxon>
        <taxon>Tritrichomonas</taxon>
    </lineage>
</organism>
<comment type="caution">
    <text evidence="1">The sequence shown here is derived from an EMBL/GenBank/DDBJ whole genome shotgun (WGS) entry which is preliminary data.</text>
</comment>
<protein>
    <submittedName>
        <fullName evidence="1">Uncharacterized protein</fullName>
    </submittedName>
</protein>